<evidence type="ECO:0000313" key="3">
    <source>
        <dbReference type="Proteomes" id="UP001169764"/>
    </source>
</evidence>
<name>A0ABT8Y724_9SPHN</name>
<comment type="caution">
    <text evidence="2">The sequence shown here is derived from an EMBL/GenBank/DDBJ whole genome shotgun (WGS) entry which is preliminary data.</text>
</comment>
<dbReference type="EMBL" id="JAUOTP010000002">
    <property type="protein sequence ID" value="MDO6413534.1"/>
    <property type="molecule type" value="Genomic_DNA"/>
</dbReference>
<dbReference type="RefSeq" id="WP_303540071.1">
    <property type="nucleotide sequence ID" value="NZ_JAUOTP010000002.1"/>
</dbReference>
<evidence type="ECO:0000313" key="2">
    <source>
        <dbReference type="EMBL" id="MDO6413534.1"/>
    </source>
</evidence>
<protein>
    <submittedName>
        <fullName evidence="2">EpsI family protein</fullName>
    </submittedName>
</protein>
<sequence>MNDMNDEDASAMKPDLRPSRRDLLIGGACLITAGGAFAQMPRHRLASIPKGRLEALAPDRIGDWRYETTSGIVLPPPDELARLLYDQQVTRAYVSERHPPVMLVMAYGSSQGGMLQVHRPEICYPASGFRLTGTVTGELPIGGGRVIPVRSFTATGDTRVEQVMYWTRIADALPTSWTSQRIAIMESNLKGAVPDGLLVRLSTVGEAQDAARRTLETFAQAMLTIVGPAGRRQLLGASVA</sequence>
<keyword evidence="3" id="KW-1185">Reference proteome</keyword>
<dbReference type="Proteomes" id="UP001169764">
    <property type="component" value="Unassembled WGS sequence"/>
</dbReference>
<reference evidence="2" key="1">
    <citation type="submission" date="2023-07" db="EMBL/GenBank/DDBJ databases">
        <authorList>
            <person name="Kim M."/>
        </authorList>
    </citation>
    <scope>NUCLEOTIDE SEQUENCE</scope>
    <source>
        <strain evidence="2">BIUV-7</strain>
    </source>
</reference>
<organism evidence="2 3">
    <name type="scientific">Sphingomonas natans</name>
    <dbReference type="NCBI Taxonomy" id="3063330"/>
    <lineage>
        <taxon>Bacteria</taxon>
        <taxon>Pseudomonadati</taxon>
        <taxon>Pseudomonadota</taxon>
        <taxon>Alphaproteobacteria</taxon>
        <taxon>Sphingomonadales</taxon>
        <taxon>Sphingomonadaceae</taxon>
        <taxon>Sphingomonas</taxon>
    </lineage>
</organism>
<evidence type="ECO:0000259" key="1">
    <source>
        <dbReference type="Pfam" id="PF11984"/>
    </source>
</evidence>
<dbReference type="Pfam" id="PF11984">
    <property type="entry name" value="DUF3485"/>
    <property type="match status" value="1"/>
</dbReference>
<dbReference type="NCBIfam" id="NF045608">
    <property type="entry name" value="EpsI_type_V"/>
    <property type="match status" value="1"/>
</dbReference>
<feature type="domain" description="Methanolan biosynthesis EpsI" evidence="1">
    <location>
        <begin position="28"/>
        <end position="225"/>
    </location>
</feature>
<accession>A0ABT8Y724</accession>
<dbReference type="InterPro" id="IPR014263">
    <property type="entry name" value="Methanolan_biosynth_EpsI"/>
</dbReference>
<proteinExistence type="predicted"/>
<dbReference type="NCBIfam" id="TIGR02914">
    <property type="entry name" value="EpsI_fam"/>
    <property type="match status" value="1"/>
</dbReference>
<gene>
    <name evidence="2" type="ORF">Q4F19_03980</name>
</gene>
<dbReference type="InterPro" id="IPR054654">
    <property type="entry name" value="EpsI_type_V_pred"/>
</dbReference>